<dbReference type="HOGENOM" id="CLU_3046676_0_0_10"/>
<name>C9LFT3_9BACT</name>
<dbReference type="GeneID" id="84577457"/>
<sequence>MKKVSPHERTLRQLGGEGWKTRVRPLELQLFLHIFQRLSSNYEFTPTVISRICP</sequence>
<dbReference type="STRING" id="626522.GCWU000325_01071"/>
<evidence type="ECO:0000313" key="2">
    <source>
        <dbReference type="Proteomes" id="UP000003460"/>
    </source>
</evidence>
<dbReference type="AlphaFoldDB" id="C9LFT3"/>
<proteinExistence type="predicted"/>
<reference evidence="1" key="1">
    <citation type="submission" date="2009-09" db="EMBL/GenBank/DDBJ databases">
        <authorList>
            <person name="Weinstock G."/>
            <person name="Sodergren E."/>
            <person name="Clifton S."/>
            <person name="Fulton L."/>
            <person name="Fulton B."/>
            <person name="Courtney L."/>
            <person name="Fronick C."/>
            <person name="Harrison M."/>
            <person name="Strong C."/>
            <person name="Farmer C."/>
            <person name="Delahaunty K."/>
            <person name="Markovic C."/>
            <person name="Hall O."/>
            <person name="Minx P."/>
            <person name="Tomlinson C."/>
            <person name="Mitreva M."/>
            <person name="Nelson J."/>
            <person name="Hou S."/>
            <person name="Wollam A."/>
            <person name="Pepin K.H."/>
            <person name="Johnson M."/>
            <person name="Bhonagiri V."/>
            <person name="Nash W.E."/>
            <person name="Warren W."/>
            <person name="Chinwalla A."/>
            <person name="Mardis E.R."/>
            <person name="Wilson R.K."/>
        </authorList>
    </citation>
    <scope>NUCLEOTIDE SEQUENCE [LARGE SCALE GENOMIC DNA]</scope>
    <source>
        <strain evidence="1">ATCC 51259</strain>
    </source>
</reference>
<dbReference type="EMBL" id="ACIJ02000018">
    <property type="protein sequence ID" value="EEX71541.1"/>
    <property type="molecule type" value="Genomic_DNA"/>
</dbReference>
<keyword evidence="2" id="KW-1185">Reference proteome</keyword>
<dbReference type="Proteomes" id="UP000003460">
    <property type="component" value="Unassembled WGS sequence"/>
</dbReference>
<dbReference type="RefSeq" id="WP_006254846.1">
    <property type="nucleotide sequence ID" value="NZ_GG700642.1"/>
</dbReference>
<comment type="caution">
    <text evidence="1">The sequence shown here is derived from an EMBL/GenBank/DDBJ whole genome shotgun (WGS) entry which is preliminary data.</text>
</comment>
<gene>
    <name evidence="1" type="ORF">GCWU000325_01071</name>
</gene>
<protein>
    <submittedName>
        <fullName evidence="1">Uncharacterized protein</fullName>
    </submittedName>
</protein>
<organism evidence="1 2">
    <name type="scientific">Alloprevotella tannerae ATCC 51259</name>
    <dbReference type="NCBI Taxonomy" id="626522"/>
    <lineage>
        <taxon>Bacteria</taxon>
        <taxon>Pseudomonadati</taxon>
        <taxon>Bacteroidota</taxon>
        <taxon>Bacteroidia</taxon>
        <taxon>Bacteroidales</taxon>
        <taxon>Prevotellaceae</taxon>
        <taxon>Alloprevotella</taxon>
    </lineage>
</organism>
<accession>C9LFT3</accession>
<evidence type="ECO:0000313" key="1">
    <source>
        <dbReference type="EMBL" id="EEX71541.1"/>
    </source>
</evidence>